<protein>
    <submittedName>
        <fullName evidence="2">Uncharacterized protein</fullName>
    </submittedName>
</protein>
<gene>
    <name evidence="2" type="ORF">L195_g062410</name>
</gene>
<evidence type="ECO:0000313" key="2">
    <source>
        <dbReference type="EMBL" id="PNX65052.1"/>
    </source>
</evidence>
<proteinExistence type="predicted"/>
<feature type="region of interest" description="Disordered" evidence="1">
    <location>
        <begin position="1"/>
        <end position="94"/>
    </location>
</feature>
<feature type="non-terminal residue" evidence="2">
    <location>
        <position position="1"/>
    </location>
</feature>
<sequence>ASARRELAANHPSKRGRRKGPTPGQGTHDAEAGGSHTRARSRLGQSSVAQDEFDADQFLNAGFDYDDFGSPQVSPQDAPQDPPQQPPRQQRRKP</sequence>
<dbReference type="Proteomes" id="UP000236291">
    <property type="component" value="Unassembled WGS sequence"/>
</dbReference>
<reference evidence="2 3" key="2">
    <citation type="journal article" date="2017" name="Front. Plant Sci.">
        <title>Gene Classification and Mining of Molecular Markers Useful in Red Clover (Trifolium pratense) Breeding.</title>
        <authorList>
            <person name="Istvanek J."/>
            <person name="Dluhosova J."/>
            <person name="Dluhos P."/>
            <person name="Patkova L."/>
            <person name="Nedelnik J."/>
            <person name="Repkova J."/>
        </authorList>
    </citation>
    <scope>NUCLEOTIDE SEQUENCE [LARGE SCALE GENOMIC DNA]</scope>
    <source>
        <strain evidence="3">cv. Tatra</strain>
        <tissue evidence="2">Young leaves</tissue>
    </source>
</reference>
<name>A0A2K3KFJ6_TRIPR</name>
<feature type="non-terminal residue" evidence="2">
    <location>
        <position position="94"/>
    </location>
</feature>
<dbReference type="EMBL" id="ASHM01174183">
    <property type="protein sequence ID" value="PNX65052.1"/>
    <property type="molecule type" value="Genomic_DNA"/>
</dbReference>
<feature type="compositionally biased region" description="Low complexity" evidence="1">
    <location>
        <begin position="70"/>
        <end position="79"/>
    </location>
</feature>
<dbReference type="AlphaFoldDB" id="A0A2K3KFJ6"/>
<accession>A0A2K3KFJ6</accession>
<organism evidence="2 3">
    <name type="scientific">Trifolium pratense</name>
    <name type="common">Red clover</name>
    <dbReference type="NCBI Taxonomy" id="57577"/>
    <lineage>
        <taxon>Eukaryota</taxon>
        <taxon>Viridiplantae</taxon>
        <taxon>Streptophyta</taxon>
        <taxon>Embryophyta</taxon>
        <taxon>Tracheophyta</taxon>
        <taxon>Spermatophyta</taxon>
        <taxon>Magnoliopsida</taxon>
        <taxon>eudicotyledons</taxon>
        <taxon>Gunneridae</taxon>
        <taxon>Pentapetalae</taxon>
        <taxon>rosids</taxon>
        <taxon>fabids</taxon>
        <taxon>Fabales</taxon>
        <taxon>Fabaceae</taxon>
        <taxon>Papilionoideae</taxon>
        <taxon>50 kb inversion clade</taxon>
        <taxon>NPAAA clade</taxon>
        <taxon>Hologalegina</taxon>
        <taxon>IRL clade</taxon>
        <taxon>Trifolieae</taxon>
        <taxon>Trifolium</taxon>
    </lineage>
</organism>
<evidence type="ECO:0000313" key="3">
    <source>
        <dbReference type="Proteomes" id="UP000236291"/>
    </source>
</evidence>
<comment type="caution">
    <text evidence="2">The sequence shown here is derived from an EMBL/GenBank/DDBJ whole genome shotgun (WGS) entry which is preliminary data.</text>
</comment>
<reference evidence="2 3" key="1">
    <citation type="journal article" date="2014" name="Am. J. Bot.">
        <title>Genome assembly and annotation for red clover (Trifolium pratense; Fabaceae).</title>
        <authorList>
            <person name="Istvanek J."/>
            <person name="Jaros M."/>
            <person name="Krenek A."/>
            <person name="Repkova J."/>
        </authorList>
    </citation>
    <scope>NUCLEOTIDE SEQUENCE [LARGE SCALE GENOMIC DNA]</scope>
    <source>
        <strain evidence="3">cv. Tatra</strain>
        <tissue evidence="2">Young leaves</tissue>
    </source>
</reference>
<evidence type="ECO:0000256" key="1">
    <source>
        <dbReference type="SAM" id="MobiDB-lite"/>
    </source>
</evidence>